<dbReference type="GO" id="GO:0009297">
    <property type="term" value="P:pilus assembly"/>
    <property type="evidence" value="ECO:0007669"/>
    <property type="project" value="InterPro"/>
</dbReference>
<gene>
    <name evidence="3" type="ORF">PMYSY11_1213</name>
</gene>
<feature type="compositionally biased region" description="Polar residues" evidence="1">
    <location>
        <begin position="604"/>
        <end position="613"/>
    </location>
</feature>
<dbReference type="Gene3D" id="2.60.40.2610">
    <property type="entry name" value="Outer membrane usher protein FimD, plug domain"/>
    <property type="match status" value="1"/>
</dbReference>
<dbReference type="Pfam" id="PF00577">
    <property type="entry name" value="Usher"/>
    <property type="match status" value="1"/>
</dbReference>
<dbReference type="AlphaFoldDB" id="A0A653E3A9"/>
<keyword evidence="2" id="KW-0732">Signal</keyword>
<protein>
    <recommendedName>
        <fullName evidence="4">Outer membrane usher protein</fullName>
    </recommendedName>
</protein>
<dbReference type="Gene3D" id="2.60.40.3110">
    <property type="match status" value="1"/>
</dbReference>
<dbReference type="PANTHER" id="PTHR30451">
    <property type="entry name" value="OUTER MEMBRANE USHER PROTEIN"/>
    <property type="match status" value="1"/>
</dbReference>
<evidence type="ECO:0000256" key="1">
    <source>
        <dbReference type="SAM" id="MobiDB-lite"/>
    </source>
</evidence>
<dbReference type="GO" id="GO:0015473">
    <property type="term" value="F:fimbrial usher porin activity"/>
    <property type="evidence" value="ECO:0007669"/>
    <property type="project" value="InterPro"/>
</dbReference>
<proteinExistence type="predicted"/>
<dbReference type="InterPro" id="IPR000015">
    <property type="entry name" value="Fimb_usher"/>
</dbReference>
<reference evidence="3" key="1">
    <citation type="submission" date="2019-02" db="EMBL/GenBank/DDBJ databases">
        <authorList>
            <consortium name="Genoscope - CEA"/>
            <person name="William W."/>
        </authorList>
    </citation>
    <scope>NUCLEOTIDE SEQUENCE [LARGE SCALE GENOMIC DNA]</scope>
    <source>
        <strain evidence="3">YSy11</strain>
    </source>
</reference>
<feature type="signal peptide" evidence="2">
    <location>
        <begin position="1"/>
        <end position="21"/>
    </location>
</feature>
<dbReference type="GO" id="GO:0009279">
    <property type="term" value="C:cell outer membrane"/>
    <property type="evidence" value="ECO:0007669"/>
    <property type="project" value="TreeGrafter"/>
</dbReference>
<name>A0A653E3A9_9PSED</name>
<feature type="region of interest" description="Disordered" evidence="1">
    <location>
        <begin position="583"/>
        <end position="613"/>
    </location>
</feature>
<dbReference type="PANTHER" id="PTHR30451:SF5">
    <property type="entry name" value="SLR0019 PROTEIN"/>
    <property type="match status" value="1"/>
</dbReference>
<feature type="chain" id="PRO_5024934185" description="Outer membrane usher protein" evidence="2">
    <location>
        <begin position="22"/>
        <end position="817"/>
    </location>
</feature>
<evidence type="ECO:0008006" key="4">
    <source>
        <dbReference type="Google" id="ProtNLM"/>
    </source>
</evidence>
<sequence>MYSYLKISLFGLLFISDGVLAASNFNTDFIQGKFNQNTVDDALNKGINDKVIYTVSLNGRTQGNYYFTRKAGRLVFDESFLQKIAPSLNAKAARELRTAASLDPSSHDYSFTENPENGTLELWYSDELMGRGVDRYAGMELSPSINSTTFDYNLGGNYFKNDDTNESDESMPFNGHLRSNFRDNIFNLDASSTDLTDESLEIDNISVTRLFPKLKSEVTVGETYTNTRYGENFSFAGAQIGYVTDLTSLRDQMYTPNIQGFAATNATVEVYQDSRLLFTKAVAAGNFVLDEVVGLSNQTLRVVVKEANGQERTFYYDNSVLPGLLTPGSIDYEVSAGRYRFSDHDYGDNFVSGEYSFGTDLVTPSINSIIAESYQNVTFGAAFPMQNLGAVGVAMSNSRYRHDGETDVGQSYNINYSKYLNNGIDIQIAGYRYATEDYFEFNDAMDDKYSENNFIGSLRSRYTASITGRDPLMDNQLSLNYLKEQYWGENPSQSTYSFSYGGYTRWLSYTLSLSRSYDEETGEADNSLTLSLDIPIGNDYSSSVYSRYTNLDNDSGNSETTEVGLNGYSGDNSYNVGVTHDSSGNGETLSGGVNHSGDRISGQLYGSTSPDNRSASASVSGSVMFAQGAVLATSRQSKTFAVAQVDGVENASVNGTETQDNGYALIPLNDQYDPQEVRLNVSSLSNNVVADDTVVNVRPRSGAVTLVQFKTKAVKYFNAVLKDQNGELLGFGTEIQSDSGEHYFTGNNGRLFIRVKLGDGSELGPSTLKAVGGCNYAVDPTAIKSQLDEDYIDLGTLQCQLNGKPTAPSAKATSQKG</sequence>
<dbReference type="RefSeq" id="WP_150547834.1">
    <property type="nucleotide sequence ID" value="NZ_LR215729.2"/>
</dbReference>
<dbReference type="InterPro" id="IPR042186">
    <property type="entry name" value="FimD_plug_dom"/>
</dbReference>
<accession>A0A653E3A9</accession>
<evidence type="ECO:0000313" key="3">
    <source>
        <dbReference type="EMBL" id="VEV96260.1"/>
    </source>
</evidence>
<organism evidence="3">
    <name type="scientific">Pseudomonas marincola</name>
    <dbReference type="NCBI Taxonomy" id="437900"/>
    <lineage>
        <taxon>Bacteria</taxon>
        <taxon>Pseudomonadati</taxon>
        <taxon>Pseudomonadota</taxon>
        <taxon>Gammaproteobacteria</taxon>
        <taxon>Pseudomonadales</taxon>
        <taxon>Pseudomonadaceae</taxon>
        <taxon>Pseudomonas</taxon>
    </lineage>
</organism>
<dbReference type="EMBL" id="LR215729">
    <property type="protein sequence ID" value="VEV96260.1"/>
    <property type="molecule type" value="Genomic_DNA"/>
</dbReference>
<feature type="compositionally biased region" description="Polar residues" evidence="1">
    <location>
        <begin position="583"/>
        <end position="593"/>
    </location>
</feature>
<evidence type="ECO:0000256" key="2">
    <source>
        <dbReference type="SAM" id="SignalP"/>
    </source>
</evidence>